<evidence type="ECO:0000313" key="1">
    <source>
        <dbReference type="EMBL" id="EEZ60387.1"/>
    </source>
</evidence>
<dbReference type="Proteomes" id="UP000006001">
    <property type="component" value="Unassembled WGS sequence"/>
</dbReference>
<proteinExistence type="predicted"/>
<dbReference type="HOGENOM" id="CLU_3189090_0_0_11"/>
<dbReference type="AlphaFoldDB" id="D0WJ39"/>
<reference evidence="1" key="1">
    <citation type="submission" date="2009-10" db="EMBL/GenBank/DDBJ databases">
        <authorList>
            <person name="Weinstock G."/>
            <person name="Sodergren E."/>
            <person name="Clifton S."/>
            <person name="Fulton L."/>
            <person name="Fulton B."/>
            <person name="Courtney L."/>
            <person name="Fronick C."/>
            <person name="Harrison M."/>
            <person name="Strong C."/>
            <person name="Farmer C."/>
            <person name="Delahaunty K."/>
            <person name="Markovic C."/>
            <person name="Hall O."/>
            <person name="Minx P."/>
            <person name="Tomlinson C."/>
            <person name="Mitreva M."/>
            <person name="Nelson J."/>
            <person name="Hou S."/>
            <person name="Wollam A."/>
            <person name="Pepin K.H."/>
            <person name="Johnson M."/>
            <person name="Bhonagiri V."/>
            <person name="Nash W.E."/>
            <person name="Warren W."/>
            <person name="Chinwalla A."/>
            <person name="Mardis E.R."/>
            <person name="Wilson R.K."/>
        </authorList>
    </citation>
    <scope>NUCLEOTIDE SEQUENCE [LARGE SCALE GENOMIC DNA]</scope>
    <source>
        <strain evidence="1">ATCC 700122</strain>
    </source>
</reference>
<comment type="caution">
    <text evidence="1">The sequence shown here is derived from an EMBL/GenBank/DDBJ whole genome shotgun (WGS) entry which is preliminary data.</text>
</comment>
<gene>
    <name evidence="1" type="ORF">HMPREF0762_01864</name>
</gene>
<sequence>MSRARRAKIFMPFNPLKGFQEALREKEREAEAAYRKAESGTPWDDA</sequence>
<evidence type="ECO:0000313" key="2">
    <source>
        <dbReference type="Proteomes" id="UP000006001"/>
    </source>
</evidence>
<accession>D0WJ39</accession>
<keyword evidence="2" id="KW-1185">Reference proteome</keyword>
<dbReference type="EMBL" id="ACUX02000019">
    <property type="protein sequence ID" value="EEZ60387.1"/>
    <property type="molecule type" value="Genomic_DNA"/>
</dbReference>
<dbReference type="STRING" id="649764.HMPREF0762_01864"/>
<name>D0WJ39_SLAES</name>
<protein>
    <submittedName>
        <fullName evidence="1">Uncharacterized protein</fullName>
    </submittedName>
</protein>
<organism evidence="1 2">
    <name type="scientific">Slackia exigua (strain ATCC 700122 / DSM 15923 / CIP 105133 / JCM 11022 / KCTC 5966 / S-7)</name>
    <dbReference type="NCBI Taxonomy" id="649764"/>
    <lineage>
        <taxon>Bacteria</taxon>
        <taxon>Bacillati</taxon>
        <taxon>Actinomycetota</taxon>
        <taxon>Coriobacteriia</taxon>
        <taxon>Eggerthellales</taxon>
        <taxon>Eggerthellaceae</taxon>
        <taxon>Slackia</taxon>
    </lineage>
</organism>